<dbReference type="Proteomes" id="UP000321201">
    <property type="component" value="Unassembled WGS sequence"/>
</dbReference>
<dbReference type="Pfam" id="PF02604">
    <property type="entry name" value="PhdYeFM_antitox"/>
    <property type="match status" value="1"/>
</dbReference>
<dbReference type="AlphaFoldDB" id="A0A5C7EDP4"/>
<dbReference type="PANTHER" id="PTHR35377">
    <property type="entry name" value="ANTITOXIN VAPB49-RELATED-RELATED"/>
    <property type="match status" value="1"/>
</dbReference>
<dbReference type="SUPFAM" id="SSF143120">
    <property type="entry name" value="YefM-like"/>
    <property type="match status" value="1"/>
</dbReference>
<name>A0A5C7EDP4_9PROT</name>
<dbReference type="EMBL" id="VPFL01000060">
    <property type="protein sequence ID" value="TXF08811.1"/>
    <property type="molecule type" value="Genomic_DNA"/>
</dbReference>
<evidence type="ECO:0000313" key="4">
    <source>
        <dbReference type="EMBL" id="TXF09970.1"/>
    </source>
</evidence>
<reference evidence="4 5" key="1">
    <citation type="submission" date="2019-08" db="EMBL/GenBank/DDBJ databases">
        <title>Pelomicrobium methylotrophicum gen. nov., sp. nov. a moderately thermophilic, facultatively anaerobic, lithoautotrophic and methylotrophic bacterium isolated from a terrestrial mud volcano.</title>
        <authorList>
            <person name="Slobodkina G.B."/>
            <person name="Merkel A.Y."/>
            <person name="Slobodkin A.I."/>
        </authorList>
    </citation>
    <scope>NUCLEOTIDE SEQUENCE [LARGE SCALE GENOMIC DNA]</scope>
    <source>
        <strain evidence="4 5">SM250</strain>
    </source>
</reference>
<organism evidence="4 5">
    <name type="scientific">Pelomicrobium methylotrophicum</name>
    <dbReference type="NCBI Taxonomy" id="2602750"/>
    <lineage>
        <taxon>Bacteria</taxon>
        <taxon>Pseudomonadati</taxon>
        <taxon>Pseudomonadota</taxon>
        <taxon>Hydrogenophilia</taxon>
        <taxon>Hydrogenophilia incertae sedis</taxon>
        <taxon>Pelomicrobium</taxon>
    </lineage>
</organism>
<comment type="caution">
    <text evidence="4">The sequence shown here is derived from an EMBL/GenBank/DDBJ whole genome shotgun (WGS) entry which is preliminary data.</text>
</comment>
<dbReference type="OrthoDB" id="9800503at2"/>
<comment type="function">
    <text evidence="2">Antitoxin component of a type II toxin-antitoxin (TA) system.</text>
</comment>
<evidence type="ECO:0000313" key="3">
    <source>
        <dbReference type="EMBL" id="TXF08811.1"/>
    </source>
</evidence>
<dbReference type="NCBIfam" id="TIGR01552">
    <property type="entry name" value="phd_fam"/>
    <property type="match status" value="1"/>
</dbReference>
<proteinExistence type="inferred from homology"/>
<dbReference type="EMBL" id="VPFL01000040">
    <property type="protein sequence ID" value="TXF09970.1"/>
    <property type="molecule type" value="Genomic_DNA"/>
</dbReference>
<gene>
    <name evidence="4" type="ORF">FR698_16075</name>
    <name evidence="3" type="ORF">FR698_16750</name>
</gene>
<accession>A0A5C7EDP4</accession>
<evidence type="ECO:0000313" key="5">
    <source>
        <dbReference type="Proteomes" id="UP000321201"/>
    </source>
</evidence>
<comment type="similarity">
    <text evidence="1 2">Belongs to the phD/YefM antitoxin family.</text>
</comment>
<sequence>MAQRISLREANQRLSQYIAAVERGEEIIITRRGKPVAKLV</sequence>
<dbReference type="Gene3D" id="3.40.1620.10">
    <property type="entry name" value="YefM-like domain"/>
    <property type="match status" value="1"/>
</dbReference>
<evidence type="ECO:0000256" key="2">
    <source>
        <dbReference type="RuleBase" id="RU362080"/>
    </source>
</evidence>
<dbReference type="InParanoid" id="A0A5C7EDP4"/>
<dbReference type="InterPro" id="IPR036165">
    <property type="entry name" value="YefM-like_sf"/>
</dbReference>
<dbReference type="InterPro" id="IPR051416">
    <property type="entry name" value="phD-YefM_TA_antitoxins"/>
</dbReference>
<feature type="non-terminal residue" evidence="4">
    <location>
        <position position="40"/>
    </location>
</feature>
<dbReference type="RefSeq" id="WP_147801204.1">
    <property type="nucleotide sequence ID" value="NZ_VPFL01000040.1"/>
</dbReference>
<protein>
    <recommendedName>
        <fullName evidence="2">Antitoxin</fullName>
    </recommendedName>
</protein>
<dbReference type="InterPro" id="IPR006442">
    <property type="entry name" value="Antitoxin_Phd/YefM"/>
</dbReference>
<keyword evidence="5" id="KW-1185">Reference proteome</keyword>
<evidence type="ECO:0000256" key="1">
    <source>
        <dbReference type="ARBA" id="ARBA00009981"/>
    </source>
</evidence>